<dbReference type="EMBL" id="FQVC01000007">
    <property type="protein sequence ID" value="SHF39799.1"/>
    <property type="molecule type" value="Genomic_DNA"/>
</dbReference>
<dbReference type="Gene3D" id="2.30.40.10">
    <property type="entry name" value="Urease, subunit C, domain 1"/>
    <property type="match status" value="1"/>
</dbReference>
<dbReference type="Proteomes" id="UP000184533">
    <property type="component" value="Unassembled WGS sequence"/>
</dbReference>
<gene>
    <name evidence="5" type="ORF">SAMN02745223_02522</name>
    <name evidence="4" type="ORF">VW29_07990</name>
</gene>
<dbReference type="InterPro" id="IPR011059">
    <property type="entry name" value="Metal-dep_hydrolase_composite"/>
</dbReference>
<dbReference type="EMBL" id="LAJF01000061">
    <property type="protein sequence ID" value="KKB85087.1"/>
    <property type="molecule type" value="Genomic_DNA"/>
</dbReference>
<name>A0A0F5LTW2_9HYPH</name>
<protein>
    <submittedName>
        <fullName evidence="5">Cytosine/adenosine deaminase</fullName>
    </submittedName>
    <submittedName>
        <fullName evidence="4">N-ethylammeline chlorohydrolase</fullName>
    </submittedName>
</protein>
<evidence type="ECO:0000256" key="2">
    <source>
        <dbReference type="ARBA" id="ARBA00022801"/>
    </source>
</evidence>
<dbReference type="PANTHER" id="PTHR43794:SF11">
    <property type="entry name" value="AMIDOHYDROLASE-RELATED DOMAIN-CONTAINING PROTEIN"/>
    <property type="match status" value="1"/>
</dbReference>
<comment type="similarity">
    <text evidence="1">Belongs to the metallo-dependent hydrolases superfamily. ATZ/TRZ family.</text>
</comment>
<accession>A0A0F5LTW2</accession>
<reference evidence="4 6" key="1">
    <citation type="submission" date="2015-03" db="EMBL/GenBank/DDBJ databases">
        <authorList>
            <person name="Hassan Y.I."/>
            <person name="Lepp D."/>
            <person name="Zhou T."/>
        </authorList>
    </citation>
    <scope>NUCLEOTIDE SEQUENCE [LARGE SCALE GENOMIC DNA]</scope>
    <source>
        <strain evidence="4 6">DSM 17137</strain>
    </source>
</reference>
<dbReference type="PANTHER" id="PTHR43794">
    <property type="entry name" value="AMINOHYDROLASE SSNA-RELATED"/>
    <property type="match status" value="1"/>
</dbReference>
<keyword evidence="2 4" id="KW-0378">Hydrolase</keyword>
<reference evidence="5 7" key="2">
    <citation type="submission" date="2016-11" db="EMBL/GenBank/DDBJ databases">
        <authorList>
            <person name="Jaros S."/>
            <person name="Januszkiewicz K."/>
            <person name="Wedrychowicz H."/>
        </authorList>
    </citation>
    <scope>NUCLEOTIDE SEQUENCE [LARGE SCALE GENOMIC DNA]</scope>
    <source>
        <strain evidence="5 7">DSM 17137</strain>
    </source>
</reference>
<dbReference type="SUPFAM" id="SSF51556">
    <property type="entry name" value="Metallo-dependent hydrolases"/>
    <property type="match status" value="1"/>
</dbReference>
<dbReference type="Pfam" id="PF01979">
    <property type="entry name" value="Amidohydro_1"/>
    <property type="match status" value="1"/>
</dbReference>
<dbReference type="STRING" id="1121477.SAMN02745223_02522"/>
<evidence type="ECO:0000259" key="3">
    <source>
        <dbReference type="Pfam" id="PF01979"/>
    </source>
</evidence>
<organism evidence="4 6">
    <name type="scientific">Devosia limi DSM 17137</name>
    <dbReference type="NCBI Taxonomy" id="1121477"/>
    <lineage>
        <taxon>Bacteria</taxon>
        <taxon>Pseudomonadati</taxon>
        <taxon>Pseudomonadota</taxon>
        <taxon>Alphaproteobacteria</taxon>
        <taxon>Hyphomicrobiales</taxon>
        <taxon>Devosiaceae</taxon>
        <taxon>Devosia</taxon>
    </lineage>
</organism>
<evidence type="ECO:0000256" key="1">
    <source>
        <dbReference type="ARBA" id="ARBA00006745"/>
    </source>
</evidence>
<sequence length="501" mass="53721">MTGANQTALAALKLGARPDGRTLLTADWVLVHEGAGPVLLKRGEVVIEGDRVIFAGHDFPGEVARRVDFGASLISPGLVDLDALSDLDTTILGIDHFPAWKKGRVWPLSYVENGPYEMYTPEELAFQKKFAFAQLLLNGITTAAPIASLFYRQWGETTAEFDAAADAAGELGLRVYLSPAYRSGGMVLHGPGDMRAHFDEARGLEGLDEAVRYIERQAGRYEGLVQGLLAPDRVETATAGLLRATLARAEELDCKVRLHMAQGVMEVHTVKALHGSTAPVWLAREGLLNDRLIAPHATEASAEDLTLYAGHGVSVVHCPLVSGRGGGSLKSFSRLRDMGINIALGTDTTPPDMVMNMLIGLIVCRMNDGAPDRVLCRDFFDAATLGGAKALDRDDIGRIAVGSKADIAVFGLDDLHMAPSIDPITTLVTGGSGKVTKAVFVDGRLSMRDGQVAGFDLQAARGQAQAQFDRLIAQYPARTWGNPPVSEIFPPSYPTRDRLNG</sequence>
<evidence type="ECO:0000313" key="4">
    <source>
        <dbReference type="EMBL" id="KKB85087.1"/>
    </source>
</evidence>
<evidence type="ECO:0000313" key="7">
    <source>
        <dbReference type="Proteomes" id="UP000184533"/>
    </source>
</evidence>
<proteinExistence type="inferred from homology"/>
<dbReference type="OrthoDB" id="9796020at2"/>
<dbReference type="SUPFAM" id="SSF51338">
    <property type="entry name" value="Composite domain of metallo-dependent hydrolases"/>
    <property type="match status" value="1"/>
</dbReference>
<dbReference type="AlphaFoldDB" id="A0A0F5LTW2"/>
<dbReference type="GO" id="GO:0016810">
    <property type="term" value="F:hydrolase activity, acting on carbon-nitrogen (but not peptide) bonds"/>
    <property type="evidence" value="ECO:0007669"/>
    <property type="project" value="InterPro"/>
</dbReference>
<feature type="domain" description="Amidohydrolase-related" evidence="3">
    <location>
        <begin position="95"/>
        <end position="445"/>
    </location>
</feature>
<evidence type="ECO:0000313" key="5">
    <source>
        <dbReference type="EMBL" id="SHF39799.1"/>
    </source>
</evidence>
<evidence type="ECO:0000313" key="6">
    <source>
        <dbReference type="Proteomes" id="UP000033608"/>
    </source>
</evidence>
<dbReference type="RefSeq" id="WP_046134787.1">
    <property type="nucleotide sequence ID" value="NZ_FQVC01000007.1"/>
</dbReference>
<keyword evidence="6" id="KW-1185">Reference proteome</keyword>
<dbReference type="NCBIfam" id="NF004801">
    <property type="entry name" value="PRK06151.1"/>
    <property type="match status" value="1"/>
</dbReference>
<dbReference type="PATRIC" id="fig|1121477.3.peg.2689"/>
<dbReference type="InterPro" id="IPR032466">
    <property type="entry name" value="Metal_Hydrolase"/>
</dbReference>
<dbReference type="InterPro" id="IPR006680">
    <property type="entry name" value="Amidohydro-rel"/>
</dbReference>
<dbReference type="Proteomes" id="UP000033608">
    <property type="component" value="Unassembled WGS sequence"/>
</dbReference>
<dbReference type="Gene3D" id="3.20.20.140">
    <property type="entry name" value="Metal-dependent hydrolases"/>
    <property type="match status" value="1"/>
</dbReference>
<dbReference type="InterPro" id="IPR050287">
    <property type="entry name" value="MTA/SAH_deaminase"/>
</dbReference>